<protein>
    <recommendedName>
        <fullName evidence="2">BCNT-C domain-containing protein</fullName>
    </recommendedName>
</protein>
<dbReference type="InterPro" id="IPR027124">
    <property type="entry name" value="Swc5/CFDP1/2"/>
</dbReference>
<feature type="region of interest" description="Disordered" evidence="1">
    <location>
        <begin position="196"/>
        <end position="220"/>
    </location>
</feature>
<dbReference type="PANTHER" id="PTHR48295:SF1">
    <property type="entry name" value="SWR1-COMPLEX PROTEIN 5"/>
    <property type="match status" value="1"/>
</dbReference>
<gene>
    <name evidence="3" type="ORF">g.8442</name>
</gene>
<organism evidence="3">
    <name type="scientific">Auxenochlorella protothecoides</name>
    <name type="common">Green microalga</name>
    <name type="synonym">Chlorella protothecoides</name>
    <dbReference type="NCBI Taxonomy" id="3075"/>
    <lineage>
        <taxon>Eukaryota</taxon>
        <taxon>Viridiplantae</taxon>
        <taxon>Chlorophyta</taxon>
        <taxon>core chlorophytes</taxon>
        <taxon>Trebouxiophyceae</taxon>
        <taxon>Chlorellales</taxon>
        <taxon>Chlorellaceae</taxon>
        <taxon>Auxenochlorella</taxon>
    </lineage>
</organism>
<feature type="compositionally biased region" description="Acidic residues" evidence="1">
    <location>
        <begin position="40"/>
        <end position="51"/>
    </location>
</feature>
<dbReference type="PROSITE" id="PS51279">
    <property type="entry name" value="BCNT_C"/>
    <property type="match status" value="1"/>
</dbReference>
<feature type="region of interest" description="Disordered" evidence="1">
    <location>
        <begin position="38"/>
        <end position="85"/>
    </location>
</feature>
<feature type="compositionally biased region" description="Basic and acidic residues" evidence="1">
    <location>
        <begin position="74"/>
        <end position="85"/>
    </location>
</feature>
<proteinExistence type="predicted"/>
<dbReference type="InterPro" id="IPR011421">
    <property type="entry name" value="BCNT-C"/>
</dbReference>
<dbReference type="EMBL" id="GDKF01010174">
    <property type="protein sequence ID" value="JAT68448.1"/>
    <property type="molecule type" value="Transcribed_RNA"/>
</dbReference>
<dbReference type="AlphaFoldDB" id="A0A1D1ZNE0"/>
<dbReference type="PANTHER" id="PTHR48295">
    <property type="entry name" value="CRANIOFACIAL DEVELOPMENT PROTEIN 1"/>
    <property type="match status" value="1"/>
</dbReference>
<dbReference type="Pfam" id="PF07572">
    <property type="entry name" value="BCNT"/>
    <property type="match status" value="1"/>
</dbReference>
<evidence type="ECO:0000313" key="3">
    <source>
        <dbReference type="EMBL" id="JAT68448.1"/>
    </source>
</evidence>
<evidence type="ECO:0000256" key="1">
    <source>
        <dbReference type="SAM" id="MobiDB-lite"/>
    </source>
</evidence>
<feature type="domain" description="BCNT-C" evidence="2">
    <location>
        <begin position="219"/>
        <end position="298"/>
    </location>
</feature>
<feature type="non-terminal residue" evidence="3">
    <location>
        <position position="1"/>
    </location>
</feature>
<name>A0A1D1ZNE0_AUXPR</name>
<accession>A0A1D1ZNE0</accession>
<reference evidence="3" key="1">
    <citation type="submission" date="2015-08" db="EMBL/GenBank/DDBJ databases">
        <authorList>
            <person name="Babu N.S."/>
            <person name="Beckwith C.J."/>
            <person name="Beseler K.G."/>
            <person name="Brison A."/>
            <person name="Carone J.V."/>
            <person name="Caskin T.P."/>
            <person name="Diamond M."/>
            <person name="Durham M.E."/>
            <person name="Foxe J.M."/>
            <person name="Go M."/>
            <person name="Henderson B.A."/>
            <person name="Jones I.B."/>
            <person name="McGettigan J.A."/>
            <person name="Micheletti S.J."/>
            <person name="Nasrallah M.E."/>
            <person name="Ortiz D."/>
            <person name="Piller C.R."/>
            <person name="Privatt S.R."/>
            <person name="Schneider S.L."/>
            <person name="Sharp S."/>
            <person name="Smith T.C."/>
            <person name="Stanton J.D."/>
            <person name="Ullery H.E."/>
            <person name="Wilson R.J."/>
            <person name="Serrano M.G."/>
            <person name="Buck G."/>
            <person name="Lee V."/>
            <person name="Wang Y."/>
            <person name="Carvalho R."/>
            <person name="Voegtly L."/>
            <person name="Shi R."/>
            <person name="Duckworth R."/>
            <person name="Johnson A."/>
            <person name="Loviza R."/>
            <person name="Walstead R."/>
            <person name="Shah Z."/>
            <person name="Kiflezghi M."/>
            <person name="Wade K."/>
            <person name="Ball S.L."/>
            <person name="Bradley K.W."/>
            <person name="Asai D.J."/>
            <person name="Bowman C.A."/>
            <person name="Russell D.A."/>
            <person name="Pope W.H."/>
            <person name="Jacobs-Sera D."/>
            <person name="Hendrix R.W."/>
            <person name="Hatfull G.F."/>
        </authorList>
    </citation>
    <scope>NUCLEOTIDE SEQUENCE</scope>
</reference>
<evidence type="ECO:0000259" key="2">
    <source>
        <dbReference type="PROSITE" id="PS51279"/>
    </source>
</evidence>
<feature type="compositionally biased region" description="Low complexity" evidence="1">
    <location>
        <begin position="203"/>
        <end position="217"/>
    </location>
</feature>
<sequence>DLFNSTANYYEHEGIRLTGYHPKSAAHVSSMASFLQADLPSDDEADEDFNPEEGNSQASRDVEDAKAGRLGLGKKGESAHGKAARRERVDALWQQLNAGNGKKAKLDGATAKVHPDTAQPSPPVSAAPTPCPVAALVCAPPTSAAAGATDDAKERRRSLAAAAIAAARAAAAASASQLYGEERVIETRRFAGKDVTVSRSVPSGGAAASTSGAAGHAAPDKKGGLDAMLASLAGPKKVNVLDKTRSDWTEFKAGDEAIDAELEAHKRSGSQYLEKQAFLQEADVRQYEAERDLRMRGR</sequence>